<organism evidence="1 2">
    <name type="scientific">Citrullus colocynthis</name>
    <name type="common">colocynth</name>
    <dbReference type="NCBI Taxonomy" id="252529"/>
    <lineage>
        <taxon>Eukaryota</taxon>
        <taxon>Viridiplantae</taxon>
        <taxon>Streptophyta</taxon>
        <taxon>Embryophyta</taxon>
        <taxon>Tracheophyta</taxon>
        <taxon>Spermatophyta</taxon>
        <taxon>Magnoliopsida</taxon>
        <taxon>eudicotyledons</taxon>
        <taxon>Gunneridae</taxon>
        <taxon>Pentapetalae</taxon>
        <taxon>rosids</taxon>
        <taxon>fabids</taxon>
        <taxon>Cucurbitales</taxon>
        <taxon>Cucurbitaceae</taxon>
        <taxon>Benincaseae</taxon>
        <taxon>Citrullus</taxon>
    </lineage>
</organism>
<gene>
    <name evidence="1" type="ORF">CITCOLO1_LOCUS6191</name>
</gene>
<reference evidence="1 2" key="1">
    <citation type="submission" date="2024-03" db="EMBL/GenBank/DDBJ databases">
        <authorList>
            <person name="Gkanogiannis A."/>
            <person name="Becerra Lopez-Lavalle L."/>
        </authorList>
    </citation>
    <scope>NUCLEOTIDE SEQUENCE [LARGE SCALE GENOMIC DNA]</scope>
</reference>
<keyword evidence="2" id="KW-1185">Reference proteome</keyword>
<name>A0ABP0Y230_9ROSI</name>
<evidence type="ECO:0000313" key="1">
    <source>
        <dbReference type="EMBL" id="CAK9314439.1"/>
    </source>
</evidence>
<dbReference type="Proteomes" id="UP001642487">
    <property type="component" value="Chromosome 2"/>
</dbReference>
<dbReference type="EMBL" id="OZ021736">
    <property type="protein sequence ID" value="CAK9314439.1"/>
    <property type="molecule type" value="Genomic_DNA"/>
</dbReference>
<sequence>MVRISTDFGVDIFSKIADKKGEDLGRSSADSDIAIGEGLLAAVAVQRQITESSKFQVRLRMKLFAYSD</sequence>
<proteinExistence type="predicted"/>
<protein>
    <submittedName>
        <fullName evidence="1">Uncharacterized protein</fullName>
    </submittedName>
</protein>
<evidence type="ECO:0000313" key="2">
    <source>
        <dbReference type="Proteomes" id="UP001642487"/>
    </source>
</evidence>
<accession>A0ABP0Y230</accession>